<feature type="transmembrane region" description="Helical" evidence="9">
    <location>
        <begin position="144"/>
        <end position="165"/>
    </location>
</feature>
<dbReference type="GO" id="GO:0016020">
    <property type="term" value="C:membrane"/>
    <property type="evidence" value="ECO:0007669"/>
    <property type="project" value="UniProtKB-SubCell"/>
</dbReference>
<feature type="transmembrane region" description="Helical" evidence="9">
    <location>
        <begin position="114"/>
        <end position="132"/>
    </location>
</feature>
<reference evidence="11 12" key="1">
    <citation type="submission" date="2018-10" db="EMBL/GenBank/DDBJ databases">
        <title>Kocuria sp. M5W7-7, whole genome shotgun sequence.</title>
        <authorList>
            <person name="Tuo L."/>
        </authorList>
    </citation>
    <scope>NUCLEOTIDE SEQUENCE [LARGE SCALE GENOMIC DNA]</scope>
    <source>
        <strain evidence="11 12">M5W7-7</strain>
    </source>
</reference>
<dbReference type="GO" id="GO:0055085">
    <property type="term" value="P:transmembrane transport"/>
    <property type="evidence" value="ECO:0007669"/>
    <property type="project" value="InterPro"/>
</dbReference>
<feature type="domain" description="Amino acid permease/ SLC12A" evidence="10">
    <location>
        <begin position="5"/>
        <end position="436"/>
    </location>
</feature>
<feature type="transmembrane region" description="Helical" evidence="9">
    <location>
        <begin position="36"/>
        <end position="53"/>
    </location>
</feature>
<feature type="transmembrane region" description="Helical" evidence="9">
    <location>
        <begin position="320"/>
        <end position="341"/>
    </location>
</feature>
<keyword evidence="7 9" id="KW-0472">Membrane</keyword>
<feature type="transmembrane region" description="Helical" evidence="9">
    <location>
        <begin position="185"/>
        <end position="210"/>
    </location>
</feature>
<feature type="transmembrane region" description="Helical" evidence="9">
    <location>
        <begin position="269"/>
        <end position="293"/>
    </location>
</feature>
<feature type="transmembrane region" description="Helical" evidence="9">
    <location>
        <begin position="74"/>
        <end position="94"/>
    </location>
</feature>
<feature type="transmembrane region" description="Helical" evidence="9">
    <location>
        <begin position="231"/>
        <end position="249"/>
    </location>
</feature>
<gene>
    <name evidence="11" type="ORF">EDL96_01190</name>
</gene>
<evidence type="ECO:0000256" key="5">
    <source>
        <dbReference type="ARBA" id="ARBA00022970"/>
    </source>
</evidence>
<dbReference type="Gene3D" id="1.20.1740.10">
    <property type="entry name" value="Amino acid/polyamine transporter I"/>
    <property type="match status" value="1"/>
</dbReference>
<evidence type="ECO:0000256" key="2">
    <source>
        <dbReference type="ARBA" id="ARBA00008583"/>
    </source>
</evidence>
<feature type="transmembrane region" description="Helical" evidence="9">
    <location>
        <begin position="347"/>
        <end position="370"/>
    </location>
</feature>
<keyword evidence="5" id="KW-0029">Amino-acid transport</keyword>
<keyword evidence="4 9" id="KW-0812">Transmembrane</keyword>
<sequence>MKGRHLVMMSLGSAIGAGLFVGSGVGIQAAGPAVLISYAIAGVMIVLIMRMLGEMVADRPTSGAFSVYAGRAMGPATGFAVGWLWWVQLIIVIAAEATAAAQILSATWPIAPQWVLALIFMCVFTAINLSGVGRFGEFEFWFSLLKVVAVLAFLVIGVLFIADLLPTASPGTTNLTEHGGFMPQGIGGVAAGLLIVAFAFGGIEIVAVAAAETEDPQRNVGRAIRTIMWRILVFYMGSVLIMVLAMPWNSEDLGASPFVAVLQTAGLPAVATTMAVVVTVALLSSLNANLYGASRMIYSLSHRELAPAGLQSTNKHGVPVAAVLASVAFGFVTVALNYLWAEEILGILINIVGSTLIFIWTTTILSHLILRRQAERKGRELTLKAWGYPWLSVLTLIAMAAVIVLGMTMPEVRQQILLTGALFAILWVIGAILARRRGVVRFRSPEEVDAGATGRTRANPVVQPGTEDSDATRPTRSTGD</sequence>
<evidence type="ECO:0000256" key="1">
    <source>
        <dbReference type="ARBA" id="ARBA00004141"/>
    </source>
</evidence>
<dbReference type="PIRSF" id="PIRSF006060">
    <property type="entry name" value="AA_transporter"/>
    <property type="match status" value="1"/>
</dbReference>
<proteinExistence type="inferred from homology"/>
<dbReference type="FunFam" id="1.20.1740.10:FF:000001">
    <property type="entry name" value="Amino acid permease"/>
    <property type="match status" value="1"/>
</dbReference>
<accession>A0A3N3ZXG8</accession>
<evidence type="ECO:0000313" key="12">
    <source>
        <dbReference type="Proteomes" id="UP000270616"/>
    </source>
</evidence>
<dbReference type="InterPro" id="IPR004841">
    <property type="entry name" value="AA-permease/SLC12A_dom"/>
</dbReference>
<dbReference type="InterPro" id="IPR004840">
    <property type="entry name" value="Amino_acid_permease_CS"/>
</dbReference>
<comment type="caution">
    <text evidence="11">The sequence shown here is derived from an EMBL/GenBank/DDBJ whole genome shotgun (WGS) entry which is preliminary data.</text>
</comment>
<evidence type="ECO:0000256" key="3">
    <source>
        <dbReference type="ARBA" id="ARBA00022448"/>
    </source>
</evidence>
<evidence type="ECO:0000256" key="4">
    <source>
        <dbReference type="ARBA" id="ARBA00022692"/>
    </source>
</evidence>
<dbReference type="AlphaFoldDB" id="A0A3N3ZXG8"/>
<dbReference type="EMBL" id="RKMF01000001">
    <property type="protein sequence ID" value="ROZ65822.1"/>
    <property type="molecule type" value="Genomic_DNA"/>
</dbReference>
<evidence type="ECO:0000256" key="8">
    <source>
        <dbReference type="SAM" id="MobiDB-lite"/>
    </source>
</evidence>
<evidence type="ECO:0000313" key="11">
    <source>
        <dbReference type="EMBL" id="ROZ65822.1"/>
    </source>
</evidence>
<evidence type="ECO:0000256" key="9">
    <source>
        <dbReference type="SAM" id="Phobius"/>
    </source>
</evidence>
<comment type="similarity">
    <text evidence="2">Belongs to the amino acid-polyamine-organocation (APC) superfamily. Amino acid transporter (AAT) (TC 2.A.3.1) family.</text>
</comment>
<dbReference type="PANTHER" id="PTHR43495:SF5">
    <property type="entry name" value="GAMMA-AMINOBUTYRIC ACID PERMEASE"/>
    <property type="match status" value="1"/>
</dbReference>
<keyword evidence="3" id="KW-0813">Transport</keyword>
<feature type="transmembrane region" description="Helical" evidence="9">
    <location>
        <begin position="415"/>
        <end position="434"/>
    </location>
</feature>
<keyword evidence="12" id="KW-1185">Reference proteome</keyword>
<dbReference type="PANTHER" id="PTHR43495">
    <property type="entry name" value="GABA PERMEASE"/>
    <property type="match status" value="1"/>
</dbReference>
<dbReference type="PROSITE" id="PS00218">
    <property type="entry name" value="AMINO_ACID_PERMEASE_1"/>
    <property type="match status" value="1"/>
</dbReference>
<name>A0A3N3ZXG8_9MICC</name>
<dbReference type="GO" id="GO:0006865">
    <property type="term" value="P:amino acid transport"/>
    <property type="evidence" value="ECO:0007669"/>
    <property type="project" value="UniProtKB-KW"/>
</dbReference>
<evidence type="ECO:0000256" key="6">
    <source>
        <dbReference type="ARBA" id="ARBA00022989"/>
    </source>
</evidence>
<keyword evidence="6 9" id="KW-1133">Transmembrane helix</keyword>
<evidence type="ECO:0000256" key="7">
    <source>
        <dbReference type="ARBA" id="ARBA00023136"/>
    </source>
</evidence>
<dbReference type="OrthoDB" id="5297508at2"/>
<evidence type="ECO:0000259" key="10">
    <source>
        <dbReference type="Pfam" id="PF00324"/>
    </source>
</evidence>
<dbReference type="Proteomes" id="UP000270616">
    <property type="component" value="Unassembled WGS sequence"/>
</dbReference>
<organism evidence="11 12">
    <name type="scientific">Kocuria soli</name>
    <dbReference type="NCBI Taxonomy" id="2485125"/>
    <lineage>
        <taxon>Bacteria</taxon>
        <taxon>Bacillati</taxon>
        <taxon>Actinomycetota</taxon>
        <taxon>Actinomycetes</taxon>
        <taxon>Micrococcales</taxon>
        <taxon>Micrococcaceae</taxon>
        <taxon>Kocuria</taxon>
    </lineage>
</organism>
<dbReference type="Pfam" id="PF00324">
    <property type="entry name" value="AA_permease"/>
    <property type="match status" value="1"/>
</dbReference>
<comment type="subcellular location">
    <subcellularLocation>
        <location evidence="1">Membrane</location>
        <topology evidence="1">Multi-pass membrane protein</topology>
    </subcellularLocation>
</comment>
<protein>
    <submittedName>
        <fullName evidence="11">Amino acid permease</fullName>
    </submittedName>
</protein>
<feature type="region of interest" description="Disordered" evidence="8">
    <location>
        <begin position="449"/>
        <end position="480"/>
    </location>
</feature>
<feature type="transmembrane region" description="Helical" evidence="9">
    <location>
        <begin position="390"/>
        <end position="409"/>
    </location>
</feature>